<organism evidence="3 4">
    <name type="scientific">endosymbiont of Bathymodiolus septemdierum str. Myojin knoll</name>
    <dbReference type="NCBI Taxonomy" id="1303921"/>
    <lineage>
        <taxon>Bacteria</taxon>
        <taxon>Pseudomonadati</taxon>
        <taxon>Pseudomonadota</taxon>
        <taxon>Gammaproteobacteria</taxon>
        <taxon>sulfur-oxidizing symbionts</taxon>
    </lineage>
</organism>
<proteinExistence type="predicted"/>
<protein>
    <submittedName>
        <fullName evidence="3">Uncharacterized protein</fullName>
    </submittedName>
</protein>
<evidence type="ECO:0000313" key="4">
    <source>
        <dbReference type="Proteomes" id="UP000067399"/>
    </source>
</evidence>
<dbReference type="AlphaFoldDB" id="A0A0P0UR30"/>
<dbReference type="EMBL" id="AP013042">
    <property type="protein sequence ID" value="BAS67251.1"/>
    <property type="molecule type" value="Genomic_DNA"/>
</dbReference>
<dbReference type="STRING" id="1303921.BSEPE_0231"/>
<dbReference type="Proteomes" id="UP000067399">
    <property type="component" value="Chromosome"/>
</dbReference>
<dbReference type="RefSeq" id="WP_066042879.1">
    <property type="nucleotide sequence ID" value="NZ_AP013042.1"/>
</dbReference>
<reference evidence="3 4" key="2">
    <citation type="journal article" date="2016" name="ISME J.">
        <title>Heterogeneous composition of key metabolic gene clusters in a vent mussel symbiont population.</title>
        <authorList>
            <person name="Ikuta T."/>
            <person name="Takaki Y."/>
            <person name="Nagai Y."/>
            <person name="Shimamura S."/>
            <person name="Tsuda M."/>
            <person name="Kawagucci S."/>
            <person name="Aoki Y."/>
            <person name="Inoue K."/>
            <person name="Teruya M."/>
            <person name="Satou K."/>
            <person name="Teruya K."/>
            <person name="Shimoji M."/>
            <person name="Tamotsu H."/>
            <person name="Hirano T."/>
            <person name="Maruyama T."/>
            <person name="Yoshida T."/>
        </authorList>
    </citation>
    <scope>NUCLEOTIDE SEQUENCE [LARGE SCALE GENOMIC DNA]</scope>
    <source>
        <strain evidence="3 4">Myojin Knoll</strain>
    </source>
</reference>
<feature type="chain" id="PRO_5006056025" evidence="2">
    <location>
        <begin position="19"/>
        <end position="89"/>
    </location>
</feature>
<name>A0A0P0UR30_9GAMM</name>
<keyword evidence="2" id="KW-0732">Signal</keyword>
<feature type="signal peptide" evidence="2">
    <location>
        <begin position="1"/>
        <end position="18"/>
    </location>
</feature>
<feature type="transmembrane region" description="Helical" evidence="1">
    <location>
        <begin position="68"/>
        <end position="88"/>
    </location>
</feature>
<dbReference type="KEGG" id="ebh:BSEPE_0231"/>
<keyword evidence="4" id="KW-1185">Reference proteome</keyword>
<dbReference type="OrthoDB" id="9812859at2"/>
<keyword evidence="1" id="KW-1133">Transmembrane helix</keyword>
<evidence type="ECO:0000256" key="1">
    <source>
        <dbReference type="SAM" id="Phobius"/>
    </source>
</evidence>
<accession>A0A0P0UR30</accession>
<reference evidence="3 4" key="1">
    <citation type="journal article" date="2000" name="Mar. Ecol. Prog. Ser.">
        <title>Phylogenetic characterization of endosymbionts in three hydrothermal vent mussels: influence on host distributions.</title>
        <authorList>
            <person name="Fujiwara Y."/>
            <person name="Takai K."/>
            <person name="Uematsu K."/>
            <person name="Tsuchida S."/>
            <person name="Hunt J.C."/>
            <person name="Hashimoto J."/>
        </authorList>
    </citation>
    <scope>NUCLEOTIDE SEQUENCE [LARGE SCALE GENOMIC DNA]</scope>
    <source>
        <strain evidence="3 4">Myojin Knoll</strain>
    </source>
</reference>
<feature type="transmembrane region" description="Helical" evidence="1">
    <location>
        <begin position="42"/>
        <end position="61"/>
    </location>
</feature>
<evidence type="ECO:0000313" key="3">
    <source>
        <dbReference type="EMBL" id="BAS67251.1"/>
    </source>
</evidence>
<keyword evidence="1" id="KW-0472">Membrane</keyword>
<sequence>MKKLLIIVSSLFSVSVLAHSGHTPFEFVGVTEVFKHYFASSYHIIAMLTIGVALMLSAVIVSKRKQILSAVLMVLGLVGLMLGMSLLLS</sequence>
<evidence type="ECO:0000256" key="2">
    <source>
        <dbReference type="SAM" id="SignalP"/>
    </source>
</evidence>
<gene>
    <name evidence="3" type="ORF">BSEPE_0231</name>
</gene>
<keyword evidence="1" id="KW-0812">Transmembrane</keyword>